<dbReference type="InterPro" id="IPR021373">
    <property type="entry name" value="DUF2993"/>
</dbReference>
<dbReference type="EMBL" id="AXCZ01000174">
    <property type="protein sequence ID" value="KGM09720.1"/>
    <property type="molecule type" value="Genomic_DNA"/>
</dbReference>
<proteinExistence type="predicted"/>
<dbReference type="Pfam" id="PF11209">
    <property type="entry name" value="LmeA"/>
    <property type="match status" value="1"/>
</dbReference>
<sequence length="218" mass="22006">MVLGLVAGGALVADTVARDRTEEQVAADLRTQLGGLDTEPDVAIGGFPFLTQVLAGELTSVQVTAPSIQIEQVTLQDVAVDLGGVSTGTPTTAREALLTAHLPLDEVRGAIELPVDLEIVDGSLRAATTALGLPFEAVLAPRAAGRGIEVAVEAISLGGATISLDQAPGGLADDVQGLTIPVQGLPEGLQITDVTLTGDGFDLTAEGQDLVLDQAATG</sequence>
<dbReference type="Proteomes" id="UP000054314">
    <property type="component" value="Unassembled WGS sequence"/>
</dbReference>
<accession>A0A0A0BP66</accession>
<gene>
    <name evidence="1" type="ORF">N869_06325</name>
</gene>
<evidence type="ECO:0000313" key="2">
    <source>
        <dbReference type="Proteomes" id="UP000054314"/>
    </source>
</evidence>
<evidence type="ECO:0008006" key="3">
    <source>
        <dbReference type="Google" id="ProtNLM"/>
    </source>
</evidence>
<keyword evidence="2" id="KW-1185">Reference proteome</keyword>
<protein>
    <recommendedName>
        <fullName evidence="3">DUF2993 domain-containing protein</fullName>
    </recommendedName>
</protein>
<organism evidence="1 2">
    <name type="scientific">Cellulomonas bogoriensis 69B4 = DSM 16987</name>
    <dbReference type="NCBI Taxonomy" id="1386082"/>
    <lineage>
        <taxon>Bacteria</taxon>
        <taxon>Bacillati</taxon>
        <taxon>Actinomycetota</taxon>
        <taxon>Actinomycetes</taxon>
        <taxon>Micrococcales</taxon>
        <taxon>Cellulomonadaceae</taxon>
        <taxon>Cellulomonas</taxon>
    </lineage>
</organism>
<evidence type="ECO:0000313" key="1">
    <source>
        <dbReference type="EMBL" id="KGM09720.1"/>
    </source>
</evidence>
<reference evidence="1 2" key="1">
    <citation type="submission" date="2013-08" db="EMBL/GenBank/DDBJ databases">
        <title>Genome sequencing of Cellulomonas bogoriensis 69B4.</title>
        <authorList>
            <person name="Chen F."/>
            <person name="Li Y."/>
            <person name="Wang G."/>
        </authorList>
    </citation>
    <scope>NUCLEOTIDE SEQUENCE [LARGE SCALE GENOMIC DNA]</scope>
    <source>
        <strain evidence="1 2">69B4</strain>
    </source>
</reference>
<dbReference type="AlphaFoldDB" id="A0A0A0BP66"/>
<comment type="caution">
    <text evidence="1">The sequence shown here is derived from an EMBL/GenBank/DDBJ whole genome shotgun (WGS) entry which is preliminary data.</text>
</comment>
<name>A0A0A0BP66_9CELL</name>